<keyword evidence="1" id="KW-0103">Bromodomain</keyword>
<dbReference type="VEuPathDB" id="TriTrypDB:TcIL3000_0_60070"/>
<dbReference type="Gene3D" id="1.20.920.10">
    <property type="entry name" value="Bromodomain-like"/>
    <property type="match status" value="1"/>
</dbReference>
<reference evidence="3" key="2">
    <citation type="submission" date="2011-07" db="EMBL/GenBank/DDBJ databases">
        <title>Divergent evolution of antigenic variation in African trypanosomes.</title>
        <authorList>
            <person name="Jackson A.P."/>
            <person name="Berry A."/>
            <person name="Allison H.C."/>
            <person name="Burton P."/>
            <person name="Anderson J."/>
            <person name="Aslett M."/>
            <person name="Brown R."/>
            <person name="Corton N."/>
            <person name="Harris D."/>
            <person name="Hauser H."/>
            <person name="Gamble J."/>
            <person name="Gilderthorp R."/>
            <person name="McQuillan J."/>
            <person name="Quail M.A."/>
            <person name="Sanders M."/>
            <person name="Van Tonder A."/>
            <person name="Ginger M.L."/>
            <person name="Donelson J.E."/>
            <person name="Field M.C."/>
            <person name="Barry J.D."/>
            <person name="Berriman M."/>
            <person name="Hertz-Fowler C."/>
        </authorList>
    </citation>
    <scope>NUCLEOTIDE SEQUENCE [LARGE SCALE GENOMIC DNA]</scope>
    <source>
        <strain evidence="3">IL3000</strain>
    </source>
</reference>
<comment type="caution">
    <text evidence="2">The sequence shown here is derived from an EMBL/GenBank/DDBJ whole genome shotgun (WGS) entry which is preliminary data.</text>
</comment>
<dbReference type="Proteomes" id="UP000000702">
    <property type="component" value="Unassembled WGS sequence"/>
</dbReference>
<dbReference type="AlphaFoldDB" id="F9WDY5"/>
<evidence type="ECO:0000313" key="3">
    <source>
        <dbReference type="Proteomes" id="UP000000702"/>
    </source>
</evidence>
<dbReference type="InterPro" id="IPR036427">
    <property type="entry name" value="Bromodomain-like_sf"/>
</dbReference>
<accession>F9WDY5</accession>
<reference evidence="2 3" key="3">
    <citation type="journal article" date="2012" name="Proc. Natl. Acad. Sci. U.S.A.">
        <title>Antigenic diversity is generated by distinct evolutionary mechanisms in African trypanosome species.</title>
        <authorList>
            <person name="Jackson A.P."/>
            <person name="Berry A."/>
            <person name="Aslett M."/>
            <person name="Allison H.C."/>
            <person name="Burton P."/>
            <person name="Vavrova-Anderson J."/>
            <person name="Brown R."/>
            <person name="Browne H."/>
            <person name="Corton N."/>
            <person name="Hauser H."/>
            <person name="Gamble J."/>
            <person name="Gilderthorp R."/>
            <person name="Marcello L."/>
            <person name="McQuillan J."/>
            <person name="Otto T.D."/>
            <person name="Quail M.A."/>
            <person name="Sanders M.J."/>
            <person name="van Tonder A."/>
            <person name="Ginger M.L."/>
            <person name="Field M.C."/>
            <person name="Barry J.D."/>
            <person name="Hertz-Fowler C."/>
            <person name="Berriman M."/>
        </authorList>
    </citation>
    <scope>NUCLEOTIDE SEQUENCE [LARGE SCALE GENOMIC DNA]</scope>
    <source>
        <strain evidence="2 3">IL3000</strain>
    </source>
</reference>
<dbReference type="OMA" id="VWHITAN"/>
<reference key="1">
    <citation type="submission" date="2011-07" db="EMBL/GenBank/DDBJ databases">
        <title>Divergent evolution of antigenic variation in African trypanosomes.</title>
        <authorList>
            <person name="Jackson A.P."/>
            <person name="Berry A."/>
            <person name="Allison H.C."/>
            <person name="Burton P."/>
            <person name="Anderson J."/>
            <person name="Aslett M."/>
            <person name="Brown R."/>
            <person name="Corton N."/>
            <person name="Harris D."/>
            <person name="Hauser H."/>
            <person name="Gamble J."/>
            <person name="Gilderthorp R."/>
            <person name="McQuillan J."/>
            <person name="Quail M.A."/>
            <person name="Sanders M."/>
            <person name="van Tonder A."/>
            <person name="Ginger M.L."/>
            <person name="Donelson J.E."/>
            <person name="Field M.C."/>
            <person name="Barry J.D."/>
            <person name="Berriman M."/>
            <person name="Hertz-Fowler C."/>
        </authorList>
    </citation>
    <scope>NUCLEOTIDE SEQUENCE [LARGE SCALE GENOMIC DNA]</scope>
    <source>
        <strain>IL3000</strain>
    </source>
</reference>
<evidence type="ECO:0000256" key="1">
    <source>
        <dbReference type="ARBA" id="ARBA00023117"/>
    </source>
</evidence>
<evidence type="ECO:0000313" key="2">
    <source>
        <dbReference type="EMBL" id="CCD15490.1"/>
    </source>
</evidence>
<gene>
    <name evidence="2" type="ORF">TCIL3000_0_60070</name>
</gene>
<name>F9WDY5_TRYCI</name>
<keyword evidence="3" id="KW-1185">Reference proteome</keyword>
<dbReference type="SUPFAM" id="SSF47370">
    <property type="entry name" value="Bromodomain"/>
    <property type="match status" value="1"/>
</dbReference>
<dbReference type="EMBL" id="CAEQ01001932">
    <property type="protein sequence ID" value="CCD15490.1"/>
    <property type="molecule type" value="Genomic_DNA"/>
</dbReference>
<protein>
    <submittedName>
        <fullName evidence="2">WGS project CAEQ00000000 data, annotated contig 2421</fullName>
    </submittedName>
</protein>
<proteinExistence type="predicted"/>
<organism evidence="2 3">
    <name type="scientific">Trypanosoma congolense (strain IL3000)</name>
    <dbReference type="NCBI Taxonomy" id="1068625"/>
    <lineage>
        <taxon>Eukaryota</taxon>
        <taxon>Discoba</taxon>
        <taxon>Euglenozoa</taxon>
        <taxon>Kinetoplastea</taxon>
        <taxon>Metakinetoplastina</taxon>
        <taxon>Trypanosomatida</taxon>
        <taxon>Trypanosomatidae</taxon>
        <taxon>Trypanosoma</taxon>
        <taxon>Nannomonas</taxon>
    </lineage>
</organism>
<sequence length="354" mass="39069">MRHSDVLQALMVRLVDPEKEDHDWLLISSVFYSLTKLLLPAPRVRQLYYSYLQAYGSRPAMEAACVVFAQQLSEKLQRSINSTAAPTVTGICRTGVNSSPMTAEISTAGAALSSGSCELVGMTRAAVQSRSPVQDEAVWSDSGFWEPGVAASKLTPEQRERWRRLRHEPISPDILVELLQRFTLVDGAAVFLAPVSSSTVMEFNGVRSGPYATIIHRPLSLLCIKRRVLAARRNYEMHKHQANMYPQATPIGGPSDPRRHAHNSDAVPLEIQTAGKKNNFRPPGADADDNQAIRTLQELEQAIWHITANCVTFNAPESYYPFMARKFALACVGIIDEYSLQCVSSPCSAALHSS</sequence>